<protein>
    <submittedName>
        <fullName evidence="1">Uncharacterized protein</fullName>
    </submittedName>
</protein>
<organism evidence="1 2">
    <name type="scientific">Flavobacterium cerinum</name>
    <dbReference type="NCBI Taxonomy" id="2502784"/>
    <lineage>
        <taxon>Bacteria</taxon>
        <taxon>Pseudomonadati</taxon>
        <taxon>Bacteroidota</taxon>
        <taxon>Flavobacteriia</taxon>
        <taxon>Flavobacteriales</taxon>
        <taxon>Flavobacteriaceae</taxon>
        <taxon>Flavobacterium</taxon>
    </lineage>
</organism>
<keyword evidence="2" id="KW-1185">Reference proteome</keyword>
<sequence>MKNRTPLPYFPTFILILIALLSCEIENDVIQKNDYKEKVKIRQSTFDQLLKEQTFVAAFSKFSKQKDRGTQSKTVMEAEYGFTIVPNMAKIIESGHNTSYTFKITRQINNPEYFENLVINVDSLSEITAYILKYIPSEPLTPSGIHESFRFEGTVSITPIVYNSSEMSKTTICVTAQILMCDEAWSPTNTGIHVATNDCKNQNHLFYSSVRTCYTTDGDIGGGDFGDDPVVIAPIGGGGGDPPTDGSPPNNCPRCPVIVTSPVEEWVEPPLHCERLNELFKSYNFKEAIKYLKTPQVLDGVKEQGYNLTLNGKGNLVVTAVPEANTGENNVNYSATSPFLFGGLHCHRNIHAPMFSHSDIFILTKFYTQHNYAGNQGIPDPKIPVHLLVTYQGVYALSMDNQSTVQKLQDIYSNKDKRKKFMNELQKRYDKFGDKNTLHPAGYALDYQRTLLDFLNENGLEISLYKADDNLTKWTKLALNDNPETKTNKPINEINCN</sequence>
<gene>
    <name evidence="1" type="ORF">NOX80_12285</name>
</gene>
<evidence type="ECO:0000313" key="2">
    <source>
        <dbReference type="Proteomes" id="UP001059844"/>
    </source>
</evidence>
<evidence type="ECO:0000313" key="1">
    <source>
        <dbReference type="EMBL" id="UUC44409.1"/>
    </source>
</evidence>
<proteinExistence type="predicted"/>
<accession>A0ABY5INT7</accession>
<dbReference type="PROSITE" id="PS51257">
    <property type="entry name" value="PROKAR_LIPOPROTEIN"/>
    <property type="match status" value="1"/>
</dbReference>
<dbReference type="Proteomes" id="UP001059844">
    <property type="component" value="Chromosome"/>
</dbReference>
<reference evidence="1" key="1">
    <citation type="submission" date="2022-07" db="EMBL/GenBank/DDBJ databases">
        <title>Isolation, identification, and degradation of a PFOSA degrading strain from sewage treatment plant.</title>
        <authorList>
            <person name="Zhang L."/>
            <person name="Huo Y."/>
        </authorList>
    </citation>
    <scope>NUCLEOTIDE SEQUENCE</scope>
    <source>
        <strain evidence="1">C1</strain>
    </source>
</reference>
<dbReference type="RefSeq" id="WP_256550083.1">
    <property type="nucleotide sequence ID" value="NZ_CP101751.1"/>
</dbReference>
<dbReference type="EMBL" id="CP101751">
    <property type="protein sequence ID" value="UUC44409.1"/>
    <property type="molecule type" value="Genomic_DNA"/>
</dbReference>
<name>A0ABY5INT7_9FLAO</name>